<name>A0A1G9J4I6_9FLAO</name>
<dbReference type="InterPro" id="IPR038607">
    <property type="entry name" value="PhoD-like_sf"/>
</dbReference>
<gene>
    <name evidence="2" type="ORF">SAMN04488514_101401</name>
</gene>
<accession>A0A1G9J4I6</accession>
<reference evidence="2 3" key="1">
    <citation type="submission" date="2016-10" db="EMBL/GenBank/DDBJ databases">
        <authorList>
            <person name="de Groot N.N."/>
        </authorList>
    </citation>
    <scope>NUCLEOTIDE SEQUENCE [LARGE SCALE GENOMIC DNA]</scope>
    <source>
        <strain evidence="2 3">DSM 19886</strain>
    </source>
</reference>
<feature type="domain" description="PhoD-like phosphatase metallophosphatase" evidence="1">
    <location>
        <begin position="351"/>
        <end position="654"/>
    </location>
</feature>
<dbReference type="OrthoDB" id="9761852at2"/>
<dbReference type="Proteomes" id="UP000199440">
    <property type="component" value="Unassembled WGS sequence"/>
</dbReference>
<evidence type="ECO:0000313" key="3">
    <source>
        <dbReference type="Proteomes" id="UP000199440"/>
    </source>
</evidence>
<evidence type="ECO:0000313" key="2">
    <source>
        <dbReference type="EMBL" id="SDL32437.1"/>
    </source>
</evidence>
<dbReference type="RefSeq" id="WP_089884742.1">
    <property type="nucleotide sequence ID" value="NZ_FNGV01000001.1"/>
</dbReference>
<proteinExistence type="predicted"/>
<dbReference type="SUPFAM" id="SSF56300">
    <property type="entry name" value="Metallo-dependent phosphatases"/>
    <property type="match status" value="1"/>
</dbReference>
<dbReference type="AlphaFoldDB" id="A0A1G9J4I6"/>
<dbReference type="Pfam" id="PF09423">
    <property type="entry name" value="PhoD"/>
    <property type="match status" value="1"/>
</dbReference>
<dbReference type="STRING" id="192904.SAMN04488514_101401"/>
<dbReference type="EMBL" id="FNGV01000001">
    <property type="protein sequence ID" value="SDL32437.1"/>
    <property type="molecule type" value="Genomic_DNA"/>
</dbReference>
<dbReference type="InterPro" id="IPR018946">
    <property type="entry name" value="PhoD-like_MPP"/>
</dbReference>
<organism evidence="2 3">
    <name type="scientific">Kriegella aquimaris</name>
    <dbReference type="NCBI Taxonomy" id="192904"/>
    <lineage>
        <taxon>Bacteria</taxon>
        <taxon>Pseudomonadati</taxon>
        <taxon>Bacteroidota</taxon>
        <taxon>Flavobacteriia</taxon>
        <taxon>Flavobacteriales</taxon>
        <taxon>Flavobacteriaceae</taxon>
        <taxon>Kriegella</taxon>
    </lineage>
</organism>
<sequence>MTIKRRKFIQNLGLAMPMLASPFNPILAKDQAEKAFEVDTAAQQFRADFKKINDRVWIGSSFWAVPMEDWEIKSDRLEFSGVEKQSRLHILTHVLGERKGDFVLSGDLGLLENNGNKGAVGFAVGIKDNTDPESVKAACYFGKGVSVGVNLNGEIYIDDKKAELPNGFGFQKFSLKLEGRNNGSQTELILLANDANGKTVTLKHEVTGALDGLVALENKGDQKGESTFWWSDMQLAGTKVEYKPENSFGPILWAMYTLSRGRLKLTAQLPPVGIKDSQKVELEFFKNGKWVKEAKVEIDPVTFTSIFTIDNWKASQDTKYRLRYTLDKERYTYEGIIREEPLDRPLTFGGLTCQHAMGFPYRPLVENLGKSNPDILYFSGDQLYEGNGGYPIKRQPEDKAILNYLGKWYMFGWAFGEVLRNRPSICTPDDHDVYQGNLWGEGGEGISFEEWEKVRDAHGGLVQTPKFVNVVNKTQCGHMPEAYDQAPMKSNISTWYTHLVYGKVSFAIVSDRLFKSGPEMVRAGKGRIDHLTAPAKPGELESDDLVFVGQRQLDFLNDWVADWKGANMKVLLSQTLFSNVGTHHGPEKQFLFGDLDSGGWPKSKRDKVIQSIRRACAFHINGDQHLPFMVQYSVNEPRDGGWTFCTPAISTGYPRWGQPDSVNVPYTDRPAHGLPNTGCYRDGFGNNNYIYAVGNPTDDFDKETDRYKRAQKKSSGYGIVTFDTSERTIKMEAIRFLANLENESEENTYPGWPLTIQQTDNDGRRPIGYLPKLKTESTDQVLKVVKEDTKELVHATRIKGNTYTPSVYELGKYTLIIGEGDAKKELTGIEISIDPKEEISI</sequence>
<protein>
    <submittedName>
        <fullName evidence="2">PhoD-like phosphatase</fullName>
    </submittedName>
</protein>
<keyword evidence="3" id="KW-1185">Reference proteome</keyword>
<dbReference type="InterPro" id="IPR029052">
    <property type="entry name" value="Metallo-depent_PP-like"/>
</dbReference>
<dbReference type="Gene3D" id="3.60.21.70">
    <property type="entry name" value="PhoD-like phosphatase"/>
    <property type="match status" value="1"/>
</dbReference>
<evidence type="ECO:0000259" key="1">
    <source>
        <dbReference type="Pfam" id="PF09423"/>
    </source>
</evidence>